<keyword evidence="2" id="KW-1185">Reference proteome</keyword>
<dbReference type="EMBL" id="AYZK01000002">
    <property type="protein sequence ID" value="KRM87501.1"/>
    <property type="molecule type" value="Genomic_DNA"/>
</dbReference>
<dbReference type="Pfam" id="PF08282">
    <property type="entry name" value="Hydrolase_3"/>
    <property type="match status" value="1"/>
</dbReference>
<dbReference type="InterPro" id="IPR023214">
    <property type="entry name" value="HAD_sf"/>
</dbReference>
<dbReference type="PATRIC" id="fig|1423810.4.peg.1033"/>
<dbReference type="Gene3D" id="3.30.1240.10">
    <property type="match status" value="1"/>
</dbReference>
<dbReference type="GO" id="GO:0005829">
    <property type="term" value="C:cytosol"/>
    <property type="evidence" value="ECO:0007669"/>
    <property type="project" value="TreeGrafter"/>
</dbReference>
<dbReference type="NCBIfam" id="TIGR01484">
    <property type="entry name" value="HAD-SF-IIB"/>
    <property type="match status" value="1"/>
</dbReference>
<dbReference type="InterPro" id="IPR036412">
    <property type="entry name" value="HAD-like_sf"/>
</dbReference>
<comment type="caution">
    <text evidence="1">The sequence shown here is derived from an EMBL/GenBank/DDBJ whole genome shotgun (WGS) entry which is preliminary data.</text>
</comment>
<dbReference type="InterPro" id="IPR006379">
    <property type="entry name" value="HAD-SF_hydro_IIB"/>
</dbReference>
<dbReference type="GO" id="GO:0000287">
    <property type="term" value="F:magnesium ion binding"/>
    <property type="evidence" value="ECO:0007669"/>
    <property type="project" value="TreeGrafter"/>
</dbReference>
<dbReference type="SUPFAM" id="SSF56784">
    <property type="entry name" value="HAD-like"/>
    <property type="match status" value="1"/>
</dbReference>
<dbReference type="Proteomes" id="UP000051789">
    <property type="component" value="Unassembled WGS sequence"/>
</dbReference>
<protein>
    <submittedName>
        <fullName evidence="1">Hydrolase</fullName>
    </submittedName>
</protein>
<dbReference type="AlphaFoldDB" id="A0A0R2C6W6"/>
<dbReference type="PANTHER" id="PTHR10000">
    <property type="entry name" value="PHOSPHOSERINE PHOSPHATASE"/>
    <property type="match status" value="1"/>
</dbReference>
<dbReference type="PANTHER" id="PTHR10000:SF53">
    <property type="entry name" value="5-AMINO-6-(5-PHOSPHO-D-RIBITYLAMINO)URACIL PHOSPHATASE YBJI-RELATED"/>
    <property type="match status" value="1"/>
</dbReference>
<gene>
    <name evidence="1" type="ORF">FD19_GL001009</name>
</gene>
<evidence type="ECO:0000313" key="2">
    <source>
        <dbReference type="Proteomes" id="UP000051789"/>
    </source>
</evidence>
<accession>A0A0R2C6W6</accession>
<proteinExistence type="predicted"/>
<dbReference type="GO" id="GO:0016791">
    <property type="term" value="F:phosphatase activity"/>
    <property type="evidence" value="ECO:0007669"/>
    <property type="project" value="TreeGrafter"/>
</dbReference>
<organism evidence="1 2">
    <name type="scientific">Lacticaseibacillus thailandensis DSM 22698 = JCM 13996</name>
    <dbReference type="NCBI Taxonomy" id="1423810"/>
    <lineage>
        <taxon>Bacteria</taxon>
        <taxon>Bacillati</taxon>
        <taxon>Bacillota</taxon>
        <taxon>Bacilli</taxon>
        <taxon>Lactobacillales</taxon>
        <taxon>Lactobacillaceae</taxon>
        <taxon>Lacticaseibacillus</taxon>
    </lineage>
</organism>
<reference evidence="1 2" key="1">
    <citation type="journal article" date="2015" name="Genome Announc.">
        <title>Expanding the biotechnology potential of lactobacilli through comparative genomics of 213 strains and associated genera.</title>
        <authorList>
            <person name="Sun Z."/>
            <person name="Harris H.M."/>
            <person name="McCann A."/>
            <person name="Guo C."/>
            <person name="Argimon S."/>
            <person name="Zhang W."/>
            <person name="Yang X."/>
            <person name="Jeffery I.B."/>
            <person name="Cooney J.C."/>
            <person name="Kagawa T.F."/>
            <person name="Liu W."/>
            <person name="Song Y."/>
            <person name="Salvetti E."/>
            <person name="Wrobel A."/>
            <person name="Rasinkangas P."/>
            <person name="Parkhill J."/>
            <person name="Rea M.C."/>
            <person name="O'Sullivan O."/>
            <person name="Ritari J."/>
            <person name="Douillard F.P."/>
            <person name="Paul Ross R."/>
            <person name="Yang R."/>
            <person name="Briner A.E."/>
            <person name="Felis G.E."/>
            <person name="de Vos W.M."/>
            <person name="Barrangou R."/>
            <person name="Klaenhammer T.R."/>
            <person name="Caufield P.W."/>
            <person name="Cui Y."/>
            <person name="Zhang H."/>
            <person name="O'Toole P.W."/>
        </authorList>
    </citation>
    <scope>NUCLEOTIDE SEQUENCE [LARGE SCALE GENOMIC DNA]</scope>
    <source>
        <strain evidence="1 2">DSM 22698</strain>
    </source>
</reference>
<name>A0A0R2C6W6_9LACO</name>
<evidence type="ECO:0000313" key="1">
    <source>
        <dbReference type="EMBL" id="KRM87501.1"/>
    </source>
</evidence>
<dbReference type="SFLD" id="SFLDS00003">
    <property type="entry name" value="Haloacid_Dehalogenase"/>
    <property type="match status" value="1"/>
</dbReference>
<dbReference type="STRING" id="1423810.FD19_GL001009"/>
<dbReference type="Gene3D" id="3.40.50.1000">
    <property type="entry name" value="HAD superfamily/HAD-like"/>
    <property type="match status" value="1"/>
</dbReference>
<sequence>MLLNFGGNRMTDIQLIASDMDHTLLEEDGSVPTGLFDRIRALREHGVEFAAVSGRSIATLQGLFAPVRKAVTLVGDNGAVIERGSRRVYTNALPTATQQHLVVHAQRQRAGVPILSGVDAGYIDARDRRYIAQLGNFFNAVRVVPHLEQFQQDVTKFTAFYPDGDAYDRVEKEFDRPFGSDLSVTVGGVHFVDVMNPDVDKGAAIRQIGSAYGIPTAHMMAFGDGANDVPMLRTVKYSYHVLNALPPAAAAARFTTASNRRHGVLRIIDKVLADII</sequence>
<keyword evidence="1" id="KW-0378">Hydrolase</keyword>
<dbReference type="SFLD" id="SFLDG01140">
    <property type="entry name" value="C2.B:_Phosphomannomutase_and_P"/>
    <property type="match status" value="1"/>
</dbReference>